<dbReference type="Proteomes" id="UP000007306">
    <property type="component" value="Chromosome 1"/>
</dbReference>
<sequence length="70" mass="8277">MAGRSDNGDGALTKCVNQEELHHDEHFSFVYKWKNKISSAGNARLYYHYGYNFEMISSKSELRKQIKRQY</sequence>
<proteinExistence type="predicted"/>
<reference evidence="1 2" key="2">
    <citation type="submission" date="2018-04" db="EMBL/GenBank/DDBJ databases">
        <title>OglaRS2 (Oryza glaberrima Reference Sequence Version 2).</title>
        <authorList>
            <person name="Zhang J."/>
            <person name="Kudrna D."/>
            <person name="Lee S."/>
            <person name="Talag J."/>
            <person name="Rajasekar S."/>
            <person name="Wing R.A."/>
        </authorList>
    </citation>
    <scope>NUCLEOTIDE SEQUENCE [LARGE SCALE GENOMIC DNA]</scope>
    <source>
        <strain evidence="1 2">cv. IRGC 96717</strain>
    </source>
</reference>
<accession>I1NQW4</accession>
<evidence type="ECO:0000313" key="1">
    <source>
        <dbReference type="EnsemblPlants" id="ORGLA01G0225400.1"/>
    </source>
</evidence>
<dbReference type="Gramene" id="ORGLA01G0225400.1">
    <property type="protein sequence ID" value="ORGLA01G0225400.1"/>
    <property type="gene ID" value="ORGLA01G0225400"/>
</dbReference>
<reference evidence="1" key="1">
    <citation type="submission" date="2015-06" db="UniProtKB">
        <authorList>
            <consortium name="EnsemblPlants"/>
        </authorList>
    </citation>
    <scope>IDENTIFICATION</scope>
</reference>
<dbReference type="OMA" id="FSFVYKW"/>
<dbReference type="HOGENOM" id="CLU_2835159_0_0_1"/>
<dbReference type="EnsemblPlants" id="ORGLA01G0225400.1">
    <property type="protein sequence ID" value="ORGLA01G0225400.1"/>
    <property type="gene ID" value="ORGLA01G0225400"/>
</dbReference>
<organism evidence="1 2">
    <name type="scientific">Oryza glaberrima</name>
    <name type="common">African rice</name>
    <dbReference type="NCBI Taxonomy" id="4538"/>
    <lineage>
        <taxon>Eukaryota</taxon>
        <taxon>Viridiplantae</taxon>
        <taxon>Streptophyta</taxon>
        <taxon>Embryophyta</taxon>
        <taxon>Tracheophyta</taxon>
        <taxon>Spermatophyta</taxon>
        <taxon>Magnoliopsida</taxon>
        <taxon>Liliopsida</taxon>
        <taxon>Poales</taxon>
        <taxon>Poaceae</taxon>
        <taxon>BOP clade</taxon>
        <taxon>Oryzoideae</taxon>
        <taxon>Oryzeae</taxon>
        <taxon>Oryzinae</taxon>
        <taxon>Oryza</taxon>
    </lineage>
</organism>
<protein>
    <submittedName>
        <fullName evidence="1">Uncharacterized protein</fullName>
    </submittedName>
</protein>
<dbReference type="AlphaFoldDB" id="I1NQW4"/>
<evidence type="ECO:0000313" key="2">
    <source>
        <dbReference type="Proteomes" id="UP000007306"/>
    </source>
</evidence>
<keyword evidence="2" id="KW-1185">Reference proteome</keyword>
<name>I1NQW4_ORYGL</name>